<dbReference type="SUPFAM" id="SSF53098">
    <property type="entry name" value="Ribonuclease H-like"/>
    <property type="match status" value="1"/>
</dbReference>
<evidence type="ECO:0000313" key="2">
    <source>
        <dbReference type="Proteomes" id="UP001652700"/>
    </source>
</evidence>
<organism evidence="1 2">
    <name type="scientific">Diabrotica virgifera virgifera</name>
    <name type="common">western corn rootworm</name>
    <dbReference type="NCBI Taxonomy" id="50390"/>
    <lineage>
        <taxon>Eukaryota</taxon>
        <taxon>Metazoa</taxon>
        <taxon>Ecdysozoa</taxon>
        <taxon>Arthropoda</taxon>
        <taxon>Hexapoda</taxon>
        <taxon>Insecta</taxon>
        <taxon>Pterygota</taxon>
        <taxon>Neoptera</taxon>
        <taxon>Endopterygota</taxon>
        <taxon>Coleoptera</taxon>
        <taxon>Polyphaga</taxon>
        <taxon>Cucujiformia</taxon>
        <taxon>Chrysomeloidea</taxon>
        <taxon>Chrysomelidae</taxon>
        <taxon>Galerucinae</taxon>
        <taxon>Diabroticina</taxon>
        <taxon>Diabroticites</taxon>
        <taxon>Diabrotica</taxon>
    </lineage>
</organism>
<sequence>MRPNRLLRHLSTKHASLKDKPTEFFAAKSKNLKRMKLDSTGSAVQSSLKVLEASYELSLIIAKEKKSHTIGETLVKPCILKVADVVLGTDSRQKLSQIPLSDNTVKRRIDDMAKDIKNQVVDAIKKSPFFAIQLDESTDIAQCSHLLVYVRYIENERMKDELMFSTELLTTTKAVDVMEAVSDFFKKHELSWQKLIGVCTDGAPSMLGSRSGFVQLVKEKNADVVGIHCFIHRQALAAKTLPNELNAVLKLCIKVVNYVKNSALNTRLFKILCEYLGSDHKTLLFHTEVRWLSKGNMLGRLFELRDEVITFLAQQKQNELSAEFKKPWNQVILAYLSD</sequence>
<evidence type="ECO:0000313" key="1">
    <source>
        <dbReference type="EnsemblMetazoa" id="XP_050514601.1"/>
    </source>
</evidence>
<dbReference type="GeneID" id="126889918"/>
<name>A0ABM5KWN5_DIAVI</name>
<dbReference type="PANTHER" id="PTHR45913:SF22">
    <property type="entry name" value="SCAN BOX DOMAIN-CONTAINING PROTEIN"/>
    <property type="match status" value="1"/>
</dbReference>
<dbReference type="PANTHER" id="PTHR45913">
    <property type="entry name" value="EPM2A-INTERACTING PROTEIN 1"/>
    <property type="match status" value="1"/>
</dbReference>
<evidence type="ECO:0008006" key="3">
    <source>
        <dbReference type="Google" id="ProtNLM"/>
    </source>
</evidence>
<dbReference type="RefSeq" id="XP_050514601.1">
    <property type="nucleotide sequence ID" value="XM_050658644.1"/>
</dbReference>
<reference evidence="1" key="1">
    <citation type="submission" date="2025-05" db="UniProtKB">
        <authorList>
            <consortium name="EnsemblMetazoa"/>
        </authorList>
    </citation>
    <scope>IDENTIFICATION</scope>
</reference>
<accession>A0ABM5KWN5</accession>
<dbReference type="Proteomes" id="UP001652700">
    <property type="component" value="Unplaced"/>
</dbReference>
<dbReference type="EnsemblMetazoa" id="XM_050658644.1">
    <property type="protein sequence ID" value="XP_050514601.1"/>
    <property type="gene ID" value="LOC126889918"/>
</dbReference>
<protein>
    <recommendedName>
        <fullName evidence="3">SCAN domain-containing protein 3-like</fullName>
    </recommendedName>
</protein>
<proteinExistence type="predicted"/>
<keyword evidence="2" id="KW-1185">Reference proteome</keyword>
<dbReference type="InterPro" id="IPR012337">
    <property type="entry name" value="RNaseH-like_sf"/>
</dbReference>